<dbReference type="Proteomes" id="UP001396334">
    <property type="component" value="Unassembled WGS sequence"/>
</dbReference>
<keyword evidence="3" id="KW-1185">Reference proteome</keyword>
<gene>
    <name evidence="2" type="ORF">V6N11_071588</name>
</gene>
<organism evidence="2 3">
    <name type="scientific">Hibiscus sabdariffa</name>
    <name type="common">roselle</name>
    <dbReference type="NCBI Taxonomy" id="183260"/>
    <lineage>
        <taxon>Eukaryota</taxon>
        <taxon>Viridiplantae</taxon>
        <taxon>Streptophyta</taxon>
        <taxon>Embryophyta</taxon>
        <taxon>Tracheophyta</taxon>
        <taxon>Spermatophyta</taxon>
        <taxon>Magnoliopsida</taxon>
        <taxon>eudicotyledons</taxon>
        <taxon>Gunneridae</taxon>
        <taxon>Pentapetalae</taxon>
        <taxon>rosids</taxon>
        <taxon>malvids</taxon>
        <taxon>Malvales</taxon>
        <taxon>Malvaceae</taxon>
        <taxon>Malvoideae</taxon>
        <taxon>Hibiscus</taxon>
    </lineage>
</organism>
<reference evidence="2 3" key="1">
    <citation type="journal article" date="2024" name="G3 (Bethesda)">
        <title>Genome assembly of Hibiscus sabdariffa L. provides insights into metabolisms of medicinal natural products.</title>
        <authorList>
            <person name="Kim T."/>
        </authorList>
    </citation>
    <scope>NUCLEOTIDE SEQUENCE [LARGE SCALE GENOMIC DNA]</scope>
    <source>
        <strain evidence="2">TK-2024</strain>
        <tissue evidence="2">Old leaves</tissue>
    </source>
</reference>
<keyword evidence="1" id="KW-0732">Signal</keyword>
<name>A0ABR2U0J2_9ROSI</name>
<protein>
    <submittedName>
        <fullName evidence="2">Uncharacterized protein</fullName>
    </submittedName>
</protein>
<evidence type="ECO:0000256" key="1">
    <source>
        <dbReference type="SAM" id="SignalP"/>
    </source>
</evidence>
<evidence type="ECO:0000313" key="3">
    <source>
        <dbReference type="Proteomes" id="UP001396334"/>
    </source>
</evidence>
<feature type="signal peptide" evidence="1">
    <location>
        <begin position="1"/>
        <end position="21"/>
    </location>
</feature>
<evidence type="ECO:0000313" key="2">
    <source>
        <dbReference type="EMBL" id="KAK9043241.1"/>
    </source>
</evidence>
<dbReference type="EMBL" id="JBBPBN010000003">
    <property type="protein sequence ID" value="KAK9043241.1"/>
    <property type="molecule type" value="Genomic_DNA"/>
</dbReference>
<comment type="caution">
    <text evidence="2">The sequence shown here is derived from an EMBL/GenBank/DDBJ whole genome shotgun (WGS) entry which is preliminary data.</text>
</comment>
<feature type="chain" id="PRO_5046655665" evidence="1">
    <location>
        <begin position="22"/>
        <end position="385"/>
    </location>
</feature>
<proteinExistence type="predicted"/>
<accession>A0ABR2U0J2</accession>
<sequence length="385" mass="41400">MPACLRVAWLAGGGCASGVFGEPIWQPRGGIGQFRWQHRGGIVQFRWQHRGGTVQFRWQHRGGSCWPCRAAGPIGGVGERWSGLAWMLPGAWLWPPRGHCLPLQHSCATRSPRFDVGLPCALWPPLVAMVSLMSNGLLEYGKVMYRPAYCMHGSIALLATAWLIWCLAWPADWACYFTVVGIMGGVTVGWCASRCTLMPSFATVLIAALSAGSTLSRPITVVDAVVGCLAWRPSFFSWCTSTFKDAVLLYIACPGDTPLPRPASLSVVEATYAEGSMGRPLWPGHAFGSARGLLVVAKGAPPARPRCFGCASRYLGWLCLGSSWGSWTVPRAPPWLVTLALLGFGASGPWVRVVLMALDGRLCGGCSMAGCLALPLELLADFYSV</sequence>